<protein>
    <submittedName>
        <fullName evidence="1">Uncharacterized protein</fullName>
    </submittedName>
</protein>
<dbReference type="EMBL" id="HBHP01012730">
    <property type="protein sequence ID" value="CAD9759917.1"/>
    <property type="molecule type" value="Transcribed_RNA"/>
</dbReference>
<sequence length="355" mass="39659">MKSLLKNNQVGLALEAAKCLVRTELILDQFCRTIVIAVARELATKLANLDKASAKRVAIDAAYREIGKMRGILEDDRALRGVQVYVDINAGEYKRAMGFVERATSGGSLEDVDIGGFLAEAGLQLYLKQTEKASEDVIVENFAKALNLYSTLAKNDHILAPKHMNALFARYCCDNLGLPLEVQTAILSESGQQEGLFDNLLDLGIWFYDQCLQAQQEQSYPKHLGEEIKIFMNPCHDVLEDAIVSIDRLTLNVDPAYESQLLPIAVHSTLRSVAYEYEKNNDLLDTAIYGEGLIFAFAPGNRRLLMDMDLLLRATQPVINYAKAEQGVFIPRSSLRAWGNEFCVDYRSWIHNSST</sequence>
<proteinExistence type="predicted"/>
<dbReference type="AlphaFoldDB" id="A0A7S2TP28"/>
<organism evidence="1">
    <name type="scientific">Lotharella oceanica</name>
    <dbReference type="NCBI Taxonomy" id="641309"/>
    <lineage>
        <taxon>Eukaryota</taxon>
        <taxon>Sar</taxon>
        <taxon>Rhizaria</taxon>
        <taxon>Cercozoa</taxon>
        <taxon>Chlorarachniophyceae</taxon>
        <taxon>Lotharella</taxon>
    </lineage>
</organism>
<accession>A0A7S2TP28</accession>
<gene>
    <name evidence="1" type="ORF">LSP00402_LOCUS7901</name>
</gene>
<reference evidence="1" key="1">
    <citation type="submission" date="2021-01" db="EMBL/GenBank/DDBJ databases">
        <authorList>
            <person name="Corre E."/>
            <person name="Pelletier E."/>
            <person name="Niang G."/>
            <person name="Scheremetjew M."/>
            <person name="Finn R."/>
            <person name="Kale V."/>
            <person name="Holt S."/>
            <person name="Cochrane G."/>
            <person name="Meng A."/>
            <person name="Brown T."/>
            <person name="Cohen L."/>
        </authorList>
    </citation>
    <scope>NUCLEOTIDE SEQUENCE</scope>
    <source>
        <strain evidence="1">CCMP622</strain>
    </source>
</reference>
<evidence type="ECO:0000313" key="1">
    <source>
        <dbReference type="EMBL" id="CAD9759917.1"/>
    </source>
</evidence>
<name>A0A7S2TP28_9EUKA</name>